<dbReference type="InterPro" id="IPR019557">
    <property type="entry name" value="AminoTfrase-like_pln_mobile"/>
</dbReference>
<feature type="region of interest" description="Disordered" evidence="1">
    <location>
        <begin position="445"/>
        <end position="470"/>
    </location>
</feature>
<dbReference type="Pfam" id="PF10536">
    <property type="entry name" value="PMD"/>
    <property type="match status" value="1"/>
</dbReference>
<sequence length="470" mass="53144">MADAIYASLYTYDRNKGVIRAFCESWCPTTNTIHTAFGEASLSLWDLHKLGGLPLHGWFYDEVIPSTKELIGVGKLRYQKPPARKAKKSTRPKATHNPIGIVKKHETWASSRAKACNELGVKENHEADTYLVAFFSCWLCVFVFPSVESMIRPETFKIASLIATGSKGVNLAIPVLAQIYRGLNQIALSTQAGSSDACFPIHYVYGWLGYYFETHFSTPQEVIGPSMVKFSGEGGAKYFSEPEARNLIHTKLVWDANLYSKNRGEIIIDTRPLDPLRHDYLVSVRSSYLPVRCHNTIIVEPYIPHRFGRQFGFCQDVPGNLKINIRSGSVDDLLKFWQTCTLSNTQPRLISPARPLNINDQATASYMEWWSQVHNPYLEHSIEALIFSTHQTPSKRLRQQKERPSKIEQGENQMLVATNLSSRDKRKVPSKAKSLQLLPNTEQGILEKNFGHQGTIAIEDSDSETDRDKH</sequence>
<dbReference type="AlphaFoldDB" id="A0A6J1BMD4"/>
<reference evidence="4" key="1">
    <citation type="submission" date="2025-08" db="UniProtKB">
        <authorList>
            <consortium name="RefSeq"/>
        </authorList>
    </citation>
    <scope>IDENTIFICATION</scope>
    <source>
        <tissue evidence="4">Leaf</tissue>
    </source>
</reference>
<evidence type="ECO:0000259" key="2">
    <source>
        <dbReference type="Pfam" id="PF10536"/>
    </source>
</evidence>
<dbReference type="OrthoDB" id="1642709at2759"/>
<evidence type="ECO:0000256" key="1">
    <source>
        <dbReference type="SAM" id="MobiDB-lite"/>
    </source>
</evidence>
<proteinExistence type="predicted"/>
<evidence type="ECO:0000313" key="3">
    <source>
        <dbReference type="Proteomes" id="UP000504621"/>
    </source>
</evidence>
<name>A0A6J1BMD4_9ROSI</name>
<evidence type="ECO:0000313" key="4">
    <source>
        <dbReference type="RefSeq" id="XP_021299429.1"/>
    </source>
</evidence>
<dbReference type="PANTHER" id="PTHR36607">
    <property type="entry name" value="1,2-DIHYDROXY-3-KETO-5-METHYLTHIOPENTENE DIOXYGENASE 4"/>
    <property type="match status" value="1"/>
</dbReference>
<protein>
    <submittedName>
        <fullName evidence="4">Uncharacterized protein LOC110428080</fullName>
    </submittedName>
</protein>
<organism evidence="3 4">
    <name type="scientific">Herrania umbratica</name>
    <dbReference type="NCBI Taxonomy" id="108875"/>
    <lineage>
        <taxon>Eukaryota</taxon>
        <taxon>Viridiplantae</taxon>
        <taxon>Streptophyta</taxon>
        <taxon>Embryophyta</taxon>
        <taxon>Tracheophyta</taxon>
        <taxon>Spermatophyta</taxon>
        <taxon>Magnoliopsida</taxon>
        <taxon>eudicotyledons</taxon>
        <taxon>Gunneridae</taxon>
        <taxon>Pentapetalae</taxon>
        <taxon>rosids</taxon>
        <taxon>malvids</taxon>
        <taxon>Malvales</taxon>
        <taxon>Malvaceae</taxon>
        <taxon>Byttnerioideae</taxon>
        <taxon>Herrania</taxon>
    </lineage>
</organism>
<dbReference type="Proteomes" id="UP000504621">
    <property type="component" value="Unplaced"/>
</dbReference>
<dbReference type="PANTHER" id="PTHR36607:SF23">
    <property type="entry name" value="AMINOTRANSFERASE-LIKE PLANT MOBILE DOMAIN-CONTAINING PROTEIN"/>
    <property type="match status" value="1"/>
</dbReference>
<keyword evidence="3" id="KW-1185">Reference proteome</keyword>
<gene>
    <name evidence="4" type="primary">LOC110428080</name>
</gene>
<dbReference type="RefSeq" id="XP_021299429.1">
    <property type="nucleotide sequence ID" value="XM_021443754.1"/>
</dbReference>
<accession>A0A6J1BMD4</accession>
<dbReference type="GeneID" id="110428080"/>
<feature type="domain" description="Aminotransferase-like plant mobile" evidence="2">
    <location>
        <begin position="3"/>
        <end position="371"/>
    </location>
</feature>